<reference evidence="2" key="1">
    <citation type="submission" date="2015-06" db="EMBL/GenBank/DDBJ databases">
        <title>Expansion of signal transduction pathways in fungi by whole-genome duplication.</title>
        <authorList>
            <consortium name="DOE Joint Genome Institute"/>
            <person name="Corrochano L.M."/>
            <person name="Kuo A."/>
            <person name="Marcet-Houben M."/>
            <person name="Polaino S."/>
            <person name="Salamov A."/>
            <person name="Villalobos J.M."/>
            <person name="Alvarez M.I."/>
            <person name="Avalos J."/>
            <person name="Benito E.P."/>
            <person name="Benoit I."/>
            <person name="Burger G."/>
            <person name="Camino L.P."/>
            <person name="Canovas D."/>
            <person name="Cerda-Olmedo E."/>
            <person name="Cheng J.-F."/>
            <person name="Dominguez A."/>
            <person name="Elias M."/>
            <person name="Eslava A.P."/>
            <person name="Glaser F."/>
            <person name="Grimwood J."/>
            <person name="Gutierrez G."/>
            <person name="Heitman J."/>
            <person name="Henrissat B."/>
            <person name="Iturriaga E.A."/>
            <person name="Lang B.F."/>
            <person name="Lavin J.L."/>
            <person name="Lee S."/>
            <person name="Li W."/>
            <person name="Lindquist E."/>
            <person name="Lopez-Garcia S."/>
            <person name="Luque E.M."/>
            <person name="Marcos A.T."/>
            <person name="Martin J."/>
            <person name="Mccluskey K."/>
            <person name="Medina H.R."/>
            <person name="Miralles-Duran A."/>
            <person name="Miyazaki A."/>
            <person name="Munoz-Torres E."/>
            <person name="Oguiza J.A."/>
            <person name="Ohm R."/>
            <person name="Olmedo M."/>
            <person name="Orejas M."/>
            <person name="Ortiz-Castellanos L."/>
            <person name="Pisabarro A.G."/>
            <person name="Rodriguez-Romero J."/>
            <person name="Ruiz-Herrera J."/>
            <person name="Ruiz-Vazquez R."/>
            <person name="Sanz C."/>
            <person name="Schackwitz W."/>
            <person name="Schmutz J."/>
            <person name="Shahriari M."/>
            <person name="Shelest E."/>
            <person name="Silva-Franco F."/>
            <person name="Soanes D."/>
            <person name="Syed K."/>
            <person name="Tagua V.G."/>
            <person name="Talbot N.J."/>
            <person name="Thon M."/>
            <person name="De Vries R.P."/>
            <person name="Wiebenga A."/>
            <person name="Yadav J.S."/>
            <person name="Braun E.L."/>
            <person name="Baker S."/>
            <person name="Garre V."/>
            <person name="Horwitz B."/>
            <person name="Torres-Martinez S."/>
            <person name="Idnurm A."/>
            <person name="Herrera-Estrella A."/>
            <person name="Gabaldon T."/>
            <person name="Grigoriev I.V."/>
        </authorList>
    </citation>
    <scope>NUCLEOTIDE SEQUENCE [LARGE SCALE GENOMIC DNA]</scope>
    <source>
        <strain evidence="2">NRRL 1555</strain>
    </source>
</reference>
<protein>
    <submittedName>
        <fullName evidence="2">Uncharacterized protein</fullName>
    </submittedName>
</protein>
<dbReference type="RefSeq" id="XP_018284656.1">
    <property type="nucleotide sequence ID" value="XM_018437431.1"/>
</dbReference>
<reference evidence="3" key="2">
    <citation type="submission" date="2015-06" db="EMBL/GenBank/DDBJ databases">
        <title>Expansion of signal transduction pathways in fungi by whole-genome duplication.</title>
        <authorList>
            <consortium name="DOE Joint Genome Institute"/>
            <person name="Corrochano L.M."/>
            <person name="Kuo A."/>
            <person name="Marcet-Houben M."/>
            <person name="Polaino S."/>
            <person name="Salamov A."/>
            <person name="Villalobos J.M."/>
            <person name="Alvarez M.I."/>
            <person name="Avalos J."/>
            <person name="Benito E.P."/>
            <person name="Benoit I."/>
            <person name="Burger G."/>
            <person name="Camino L.P."/>
            <person name="Canovas D."/>
            <person name="Cerda-Olmedo E."/>
            <person name="Cheng J.-F."/>
            <person name="Dominguez A."/>
            <person name="Elias M."/>
            <person name="Eslava A.P."/>
            <person name="Glaser F."/>
            <person name="Grimwood J."/>
            <person name="Gutierrez G."/>
            <person name="Heitman J."/>
            <person name="Henrissat B."/>
            <person name="Iturriaga E.A."/>
            <person name="Lang B.F."/>
            <person name="Lavin J.L."/>
            <person name="Lee S."/>
            <person name="Li W."/>
            <person name="Lindquist E."/>
            <person name="Lopez-Garcia S."/>
            <person name="Luque E.M."/>
            <person name="Marcos A.T."/>
            <person name="Martin J."/>
            <person name="McCluskey K."/>
            <person name="Medina H.R."/>
            <person name="Miralles-Duran A."/>
            <person name="Miyazaki A."/>
            <person name="Munoz-Torres E."/>
            <person name="Oguiza J.A."/>
            <person name="Ohm R."/>
            <person name="Olmedo M."/>
            <person name="Orejas M."/>
            <person name="Ortiz-Castellanos L."/>
            <person name="Pisabarro A.G."/>
            <person name="Rodriguez-Romero J."/>
            <person name="Ruiz-Herrera J."/>
            <person name="Ruiz-Vazquez R."/>
            <person name="Sanz C."/>
            <person name="Schackwitz W."/>
            <person name="Schmutz J."/>
            <person name="Shahriari M."/>
            <person name="Shelest E."/>
            <person name="Silva-Franco F."/>
            <person name="Soanes D."/>
            <person name="Syed K."/>
            <person name="Tagua V.G."/>
            <person name="Talbot N.J."/>
            <person name="Thon M."/>
            <person name="De vries R.P."/>
            <person name="Wiebenga A."/>
            <person name="Yadav J.S."/>
            <person name="Braun E.L."/>
            <person name="Baker S."/>
            <person name="Garre V."/>
            <person name="Horwitz B."/>
            <person name="Torres-Martinez S."/>
            <person name="Idnurm A."/>
            <person name="Herrera-Estrella A."/>
            <person name="Gabaldon T."/>
            <person name="Grigoriev I.V."/>
        </authorList>
    </citation>
    <scope>NUCLEOTIDE SEQUENCE [LARGE SCALE GENOMIC DNA]</scope>
    <source>
        <strain evidence="3">NRRL 1555(-)</strain>
    </source>
</reference>
<evidence type="ECO:0000313" key="2">
    <source>
        <dbReference type="EMBL" id="OAD74067.1"/>
    </source>
</evidence>
<dbReference type="GeneID" id="28998337"/>
<evidence type="ECO:0000313" key="1">
    <source>
        <dbReference type="EMBL" id="OAD66616.1"/>
    </source>
</evidence>
<dbReference type="VEuPathDB" id="FungiDB:PHYBLDRAFT_168474"/>
<dbReference type="AlphaFoldDB" id="A0A162PLS8"/>
<keyword evidence="3" id="KW-1185">Reference proteome</keyword>
<accession>A0A162PLS8</accession>
<dbReference type="EMBL" id="KV441002">
    <property type="protein sequence ID" value="OAD66616.1"/>
    <property type="molecule type" value="Genomic_DNA"/>
</dbReference>
<evidence type="ECO:0000313" key="3">
    <source>
        <dbReference type="Proteomes" id="UP000077315"/>
    </source>
</evidence>
<dbReference type="VEuPathDB" id="FungiDB:PHYBLDRAFT_175161"/>
<dbReference type="RefSeq" id="XP_018292107.1">
    <property type="nucleotide sequence ID" value="XM_018435878.1"/>
</dbReference>
<dbReference type="GeneID" id="28996784"/>
<gene>
    <name evidence="2" type="ORF">PHYBLDRAFT_168474</name>
    <name evidence="1" type="ORF">PHYBLDRAFT_175161</name>
</gene>
<dbReference type="EMBL" id="KV440980">
    <property type="protein sequence ID" value="OAD74067.1"/>
    <property type="molecule type" value="Genomic_DNA"/>
</dbReference>
<proteinExistence type="predicted"/>
<organism evidence="2 3">
    <name type="scientific">Phycomyces blakesleeanus (strain ATCC 8743b / DSM 1359 / FGSC 10004 / NBRC 33097 / NRRL 1555)</name>
    <dbReference type="NCBI Taxonomy" id="763407"/>
    <lineage>
        <taxon>Eukaryota</taxon>
        <taxon>Fungi</taxon>
        <taxon>Fungi incertae sedis</taxon>
        <taxon>Mucoromycota</taxon>
        <taxon>Mucoromycotina</taxon>
        <taxon>Mucoromycetes</taxon>
        <taxon>Mucorales</taxon>
        <taxon>Phycomycetaceae</taxon>
        <taxon>Phycomyces</taxon>
    </lineage>
</organism>
<name>A0A162PLS8_PHYB8</name>
<dbReference type="Proteomes" id="UP000077315">
    <property type="component" value="Unassembled WGS sequence"/>
</dbReference>
<sequence length="101" mass="11681">MTKQKVLDQFGYVYSELEDSLDQERHWIGLSFTIINHYTVVNAQEDITAHKKVLQLIIFRFYGFIKIMSNSETSIVFDLGCSSNAIIQPKLVKPTGNRELR</sequence>